<reference evidence="1 2" key="1">
    <citation type="submission" date="2015-05" db="EMBL/GenBank/DDBJ databases">
        <title>Draft genome sequence of the bacterium Gordonia jacobaea a new member of the Gordonia genus.</title>
        <authorList>
            <person name="Jimenez-Galisteo G."/>
            <person name="Dominguez A."/>
            <person name="Munoz E."/>
            <person name="Vinas M."/>
        </authorList>
    </citation>
    <scope>NUCLEOTIDE SEQUENCE [LARGE SCALE GENOMIC DNA]</scope>
    <source>
        <strain evidence="2">mv1</strain>
    </source>
</reference>
<evidence type="ECO:0000313" key="1">
    <source>
        <dbReference type="EMBL" id="KNA90073.1"/>
    </source>
</evidence>
<comment type="caution">
    <text evidence="1">The sequence shown here is derived from an EMBL/GenBank/DDBJ whole genome shotgun (WGS) entry which is preliminary data.</text>
</comment>
<accession>A0ABR5I8Y9</accession>
<dbReference type="EMBL" id="LDTZ01000020">
    <property type="protein sequence ID" value="KNA90073.1"/>
    <property type="molecule type" value="Genomic_DNA"/>
</dbReference>
<organism evidence="1 2">
    <name type="scientific">Gordonia jacobaea</name>
    <dbReference type="NCBI Taxonomy" id="122202"/>
    <lineage>
        <taxon>Bacteria</taxon>
        <taxon>Bacillati</taxon>
        <taxon>Actinomycetota</taxon>
        <taxon>Actinomycetes</taxon>
        <taxon>Mycobacteriales</taxon>
        <taxon>Gordoniaceae</taxon>
        <taxon>Gordonia</taxon>
    </lineage>
</organism>
<dbReference type="InterPro" id="IPR049995">
    <property type="entry name" value="Capsid_mycobact-type"/>
</dbReference>
<dbReference type="NCBIfam" id="NF042926">
    <property type="entry name" value="capsid_Caudo_1"/>
    <property type="match status" value="1"/>
</dbReference>
<name>A0ABR5I8Y9_9ACTN</name>
<evidence type="ECO:0008006" key="3">
    <source>
        <dbReference type="Google" id="ProtNLM"/>
    </source>
</evidence>
<dbReference type="RefSeq" id="WP_049700149.1">
    <property type="nucleotide sequence ID" value="NZ_LDTZ01000020.1"/>
</dbReference>
<gene>
    <name evidence="1" type="ORF">ABW18_16785</name>
</gene>
<dbReference type="Pfam" id="PF25209">
    <property type="entry name" value="Phage_capsid_4"/>
    <property type="match status" value="1"/>
</dbReference>
<protein>
    <recommendedName>
        <fullName evidence="3">Major capsid protein</fullName>
    </recommendedName>
</protein>
<dbReference type="Proteomes" id="UP000037247">
    <property type="component" value="Unassembled WGS sequence"/>
</dbReference>
<proteinExistence type="predicted"/>
<sequence>MSILIPSIDGPNVTVAAVMAQPTWLRAKIADLTEGNELLSTFFSPAGATVTGGGILHPRLTGADRYTADDVVERGPGDEYQRVRAIDPDYRLALVKDYGATVEITDEEIDRGDISALNNKVSQLSNTLTRKLNVKALEAIDDAQPDEIPASAAWTSFITVGPADQITPHVLRPLSDLLRARNAFVEDRLGFLPDTLLLSSDDALALSIGYAEDLSNVLTAAGLTMVTNPYVPAGRAYVVQKGKPGIVGYERPLTVDVIDQREKRQKLIQVYAVPGFAIDRPQATKVVTATVQP</sequence>
<keyword evidence="2" id="KW-1185">Reference proteome</keyword>
<evidence type="ECO:0000313" key="2">
    <source>
        <dbReference type="Proteomes" id="UP000037247"/>
    </source>
</evidence>